<dbReference type="EMBL" id="BPQB01000104">
    <property type="protein sequence ID" value="GJE99243.1"/>
    <property type="molecule type" value="Genomic_DNA"/>
</dbReference>
<evidence type="ECO:0000313" key="4">
    <source>
        <dbReference type="Proteomes" id="UP000703269"/>
    </source>
</evidence>
<gene>
    <name evidence="3" type="ORF">PsYK624_154930</name>
</gene>
<evidence type="ECO:0000259" key="2">
    <source>
        <dbReference type="Pfam" id="PF20151"/>
    </source>
</evidence>
<dbReference type="AlphaFoldDB" id="A0A9P3GNY7"/>
<dbReference type="InterPro" id="IPR045340">
    <property type="entry name" value="DUF6533"/>
</dbReference>
<keyword evidence="1" id="KW-0812">Transmembrane</keyword>
<comment type="caution">
    <text evidence="3">The sequence shown here is derived from an EMBL/GenBank/DDBJ whole genome shotgun (WGS) entry which is preliminary data.</text>
</comment>
<organism evidence="3 4">
    <name type="scientific">Phanerochaete sordida</name>
    <dbReference type="NCBI Taxonomy" id="48140"/>
    <lineage>
        <taxon>Eukaryota</taxon>
        <taxon>Fungi</taxon>
        <taxon>Dikarya</taxon>
        <taxon>Basidiomycota</taxon>
        <taxon>Agaricomycotina</taxon>
        <taxon>Agaricomycetes</taxon>
        <taxon>Polyporales</taxon>
        <taxon>Phanerochaetaceae</taxon>
        <taxon>Phanerochaete</taxon>
    </lineage>
</organism>
<sequence length="171" mass="19173">MSASTADFLLELSNFLTDSDILSAVTCLTVYEFIITFDQEVAVVWSRKLTATSILLLALRWLMVLGPLLQTIPFKGQQMCILSEVLNGFITCATATVISLVLALRVYALWKESRLRYMLAGLVFVLLQAEVWTNVFGYTRSVTTYDDLPIVGHFCVRYLKISPKVNTSSMV</sequence>
<feature type="domain" description="DUF6533" evidence="2">
    <location>
        <begin position="24"/>
        <end position="65"/>
    </location>
</feature>
<keyword evidence="4" id="KW-1185">Reference proteome</keyword>
<dbReference type="OrthoDB" id="2745134at2759"/>
<reference evidence="3 4" key="1">
    <citation type="submission" date="2021-08" db="EMBL/GenBank/DDBJ databases">
        <title>Draft Genome Sequence of Phanerochaete sordida strain YK-624.</title>
        <authorList>
            <person name="Mori T."/>
            <person name="Dohra H."/>
            <person name="Suzuki T."/>
            <person name="Kawagishi H."/>
            <person name="Hirai H."/>
        </authorList>
    </citation>
    <scope>NUCLEOTIDE SEQUENCE [LARGE SCALE GENOMIC DNA]</scope>
    <source>
        <strain evidence="3 4">YK-624</strain>
    </source>
</reference>
<protein>
    <recommendedName>
        <fullName evidence="2">DUF6533 domain-containing protein</fullName>
    </recommendedName>
</protein>
<keyword evidence="1" id="KW-0472">Membrane</keyword>
<keyword evidence="1" id="KW-1133">Transmembrane helix</keyword>
<accession>A0A9P3GNY7</accession>
<feature type="transmembrane region" description="Helical" evidence="1">
    <location>
        <begin position="20"/>
        <end position="37"/>
    </location>
</feature>
<evidence type="ECO:0000256" key="1">
    <source>
        <dbReference type="SAM" id="Phobius"/>
    </source>
</evidence>
<feature type="transmembrane region" description="Helical" evidence="1">
    <location>
        <begin position="88"/>
        <end position="110"/>
    </location>
</feature>
<proteinExistence type="predicted"/>
<name>A0A9P3GNY7_9APHY</name>
<evidence type="ECO:0000313" key="3">
    <source>
        <dbReference type="EMBL" id="GJE99243.1"/>
    </source>
</evidence>
<feature type="transmembrane region" description="Helical" evidence="1">
    <location>
        <begin position="49"/>
        <end position="68"/>
    </location>
</feature>
<dbReference type="Proteomes" id="UP000703269">
    <property type="component" value="Unassembled WGS sequence"/>
</dbReference>
<dbReference type="Pfam" id="PF20151">
    <property type="entry name" value="DUF6533"/>
    <property type="match status" value="1"/>
</dbReference>